<dbReference type="PROSITE" id="PS50011">
    <property type="entry name" value="PROTEIN_KINASE_DOM"/>
    <property type="match status" value="1"/>
</dbReference>
<evidence type="ECO:0000313" key="3">
    <source>
        <dbReference type="Proteomes" id="UP000450457"/>
    </source>
</evidence>
<proteinExistence type="predicted"/>
<evidence type="ECO:0000313" key="2">
    <source>
        <dbReference type="EMBL" id="MYL73164.1"/>
    </source>
</evidence>
<dbReference type="RefSeq" id="WP_160917095.1">
    <property type="nucleotide sequence ID" value="NZ_WMFA01000047.1"/>
</dbReference>
<dbReference type="AlphaFoldDB" id="A0A845FHA7"/>
<dbReference type="SUPFAM" id="SSF56112">
    <property type="entry name" value="Protein kinase-like (PK-like)"/>
    <property type="match status" value="1"/>
</dbReference>
<dbReference type="OrthoDB" id="60975at2"/>
<accession>A0A845FHA7</accession>
<organism evidence="2 3">
    <name type="scientific">Halobacillus litoralis</name>
    <dbReference type="NCBI Taxonomy" id="45668"/>
    <lineage>
        <taxon>Bacteria</taxon>
        <taxon>Bacillati</taxon>
        <taxon>Bacillota</taxon>
        <taxon>Bacilli</taxon>
        <taxon>Bacillales</taxon>
        <taxon>Bacillaceae</taxon>
        <taxon>Halobacillus</taxon>
    </lineage>
</organism>
<dbReference type="InterPro" id="IPR000719">
    <property type="entry name" value="Prot_kinase_dom"/>
</dbReference>
<gene>
    <name evidence="2" type="ORF">GLW00_20390</name>
</gene>
<sequence length="135" mass="15257">RIRGQLFPYMTPMARRHVNDTFERFFEKEAFTFSTTLIHGDFGPSNLLWDRKEERITGVIDFGEAGIGDPAYDFAGLLAGYGEAFVKEGLSQYPEGERLFGRALFYKQTFALKEALHGLDHGDAEAFESGMAGYR</sequence>
<name>A0A845FHA7_9BACI</name>
<dbReference type="EMBL" id="WMFA01000047">
    <property type="protein sequence ID" value="MYL73164.1"/>
    <property type="molecule type" value="Genomic_DNA"/>
</dbReference>
<dbReference type="GO" id="GO:0005524">
    <property type="term" value="F:ATP binding"/>
    <property type="evidence" value="ECO:0007669"/>
    <property type="project" value="InterPro"/>
</dbReference>
<dbReference type="InterPro" id="IPR002575">
    <property type="entry name" value="Aminoglycoside_PTrfase"/>
</dbReference>
<dbReference type="Pfam" id="PF01636">
    <property type="entry name" value="APH"/>
    <property type="match status" value="1"/>
</dbReference>
<evidence type="ECO:0000259" key="1">
    <source>
        <dbReference type="PROSITE" id="PS50011"/>
    </source>
</evidence>
<dbReference type="Proteomes" id="UP000450457">
    <property type="component" value="Unassembled WGS sequence"/>
</dbReference>
<feature type="non-terminal residue" evidence="2">
    <location>
        <position position="1"/>
    </location>
</feature>
<comment type="caution">
    <text evidence="2">The sequence shown here is derived from an EMBL/GenBank/DDBJ whole genome shotgun (WGS) entry which is preliminary data.</text>
</comment>
<reference evidence="2 3" key="1">
    <citation type="submission" date="2019-11" db="EMBL/GenBank/DDBJ databases">
        <title>Genome sequences of 17 halophilic strains isolated from different environments.</title>
        <authorList>
            <person name="Furrow R.E."/>
        </authorList>
    </citation>
    <scope>NUCLEOTIDE SEQUENCE [LARGE SCALE GENOMIC DNA]</scope>
    <source>
        <strain evidence="2 3">SL-4</strain>
    </source>
</reference>
<protein>
    <submittedName>
        <fullName evidence="2">Phosphotransferase</fullName>
    </submittedName>
</protein>
<dbReference type="InterPro" id="IPR011009">
    <property type="entry name" value="Kinase-like_dom_sf"/>
</dbReference>
<dbReference type="Gene3D" id="3.90.1200.10">
    <property type="match status" value="1"/>
</dbReference>
<dbReference type="GeneID" id="78009391"/>
<dbReference type="GO" id="GO:0004672">
    <property type="term" value="F:protein kinase activity"/>
    <property type="evidence" value="ECO:0007669"/>
    <property type="project" value="InterPro"/>
</dbReference>
<keyword evidence="2" id="KW-0808">Transferase</keyword>
<feature type="domain" description="Protein kinase" evidence="1">
    <location>
        <begin position="1"/>
        <end position="135"/>
    </location>
</feature>